<evidence type="ECO:0000313" key="2">
    <source>
        <dbReference type="EMBL" id="KAF2658526.1"/>
    </source>
</evidence>
<protein>
    <recommendedName>
        <fullName evidence="4">Tat pathway signal sequence</fullName>
    </recommendedName>
</protein>
<dbReference type="PANTHER" id="PTHR33365">
    <property type="entry name" value="YALI0B05434P"/>
    <property type="match status" value="1"/>
</dbReference>
<dbReference type="GO" id="GO:0043386">
    <property type="term" value="P:mycotoxin biosynthetic process"/>
    <property type="evidence" value="ECO:0007669"/>
    <property type="project" value="InterPro"/>
</dbReference>
<proteinExistence type="inferred from homology"/>
<comment type="similarity">
    <text evidence="1">Belongs to the ustYa family.</text>
</comment>
<dbReference type="AlphaFoldDB" id="A0A6A6TGG5"/>
<dbReference type="OrthoDB" id="3687641at2759"/>
<organism evidence="2 3">
    <name type="scientific">Lophiostoma macrostomum CBS 122681</name>
    <dbReference type="NCBI Taxonomy" id="1314788"/>
    <lineage>
        <taxon>Eukaryota</taxon>
        <taxon>Fungi</taxon>
        <taxon>Dikarya</taxon>
        <taxon>Ascomycota</taxon>
        <taxon>Pezizomycotina</taxon>
        <taxon>Dothideomycetes</taxon>
        <taxon>Pleosporomycetidae</taxon>
        <taxon>Pleosporales</taxon>
        <taxon>Lophiostomataceae</taxon>
        <taxon>Lophiostoma</taxon>
    </lineage>
</organism>
<dbReference type="InterPro" id="IPR021765">
    <property type="entry name" value="UstYa-like"/>
</dbReference>
<dbReference type="Pfam" id="PF11807">
    <property type="entry name" value="UstYa"/>
    <property type="match status" value="1"/>
</dbReference>
<dbReference type="PANTHER" id="PTHR33365:SF7">
    <property type="entry name" value="TAT PATHWAY SIGNAL SEQUENCE"/>
    <property type="match status" value="1"/>
</dbReference>
<evidence type="ECO:0000256" key="1">
    <source>
        <dbReference type="ARBA" id="ARBA00035112"/>
    </source>
</evidence>
<dbReference type="EMBL" id="MU004314">
    <property type="protein sequence ID" value="KAF2658526.1"/>
    <property type="molecule type" value="Genomic_DNA"/>
</dbReference>
<accession>A0A6A6TGG5</accession>
<reference evidence="2" key="1">
    <citation type="journal article" date="2020" name="Stud. Mycol.">
        <title>101 Dothideomycetes genomes: a test case for predicting lifestyles and emergence of pathogens.</title>
        <authorList>
            <person name="Haridas S."/>
            <person name="Albert R."/>
            <person name="Binder M."/>
            <person name="Bloem J."/>
            <person name="Labutti K."/>
            <person name="Salamov A."/>
            <person name="Andreopoulos B."/>
            <person name="Baker S."/>
            <person name="Barry K."/>
            <person name="Bills G."/>
            <person name="Bluhm B."/>
            <person name="Cannon C."/>
            <person name="Castanera R."/>
            <person name="Culley D."/>
            <person name="Daum C."/>
            <person name="Ezra D."/>
            <person name="Gonzalez J."/>
            <person name="Henrissat B."/>
            <person name="Kuo A."/>
            <person name="Liang C."/>
            <person name="Lipzen A."/>
            <person name="Lutzoni F."/>
            <person name="Magnuson J."/>
            <person name="Mondo S."/>
            <person name="Nolan M."/>
            <person name="Ohm R."/>
            <person name="Pangilinan J."/>
            <person name="Park H.-J."/>
            <person name="Ramirez L."/>
            <person name="Alfaro M."/>
            <person name="Sun H."/>
            <person name="Tritt A."/>
            <person name="Yoshinaga Y."/>
            <person name="Zwiers L.-H."/>
            <person name="Turgeon B."/>
            <person name="Goodwin S."/>
            <person name="Spatafora J."/>
            <person name="Crous P."/>
            <person name="Grigoriev I."/>
        </authorList>
    </citation>
    <scope>NUCLEOTIDE SEQUENCE</scope>
    <source>
        <strain evidence="2">CBS 122681</strain>
    </source>
</reference>
<evidence type="ECO:0008006" key="4">
    <source>
        <dbReference type="Google" id="ProtNLM"/>
    </source>
</evidence>
<gene>
    <name evidence="2" type="ORF">K491DRAFT_702775</name>
</gene>
<sequence length="195" mass="22605">MAHKTSFLSVPAQEALRPEIRHFPTALNGNPFAGVPRPELDDAWHQLLQNDNIYLSRATLDSLGLKSIYTRNGSYGIASLSVFHALHCLKLVRRMMYKEYYHSNISGVALQRQLKHADHCVEYIRESLMCKPDISLVTFRWINDTAQHPKQPASFYPTNFDVSEHDCMKWEILNDWAGRRVFNLYDVDLLDRPED</sequence>
<name>A0A6A6TGG5_9PLEO</name>
<evidence type="ECO:0000313" key="3">
    <source>
        <dbReference type="Proteomes" id="UP000799324"/>
    </source>
</evidence>
<keyword evidence="3" id="KW-1185">Reference proteome</keyword>
<dbReference type="Proteomes" id="UP000799324">
    <property type="component" value="Unassembled WGS sequence"/>
</dbReference>